<dbReference type="Proteomes" id="UP001596512">
    <property type="component" value="Unassembled WGS sequence"/>
</dbReference>
<proteinExistence type="predicted"/>
<organism evidence="6 7">
    <name type="scientific">Actinokineospora soli</name>
    <dbReference type="NCBI Taxonomy" id="1048753"/>
    <lineage>
        <taxon>Bacteria</taxon>
        <taxon>Bacillati</taxon>
        <taxon>Actinomycetota</taxon>
        <taxon>Actinomycetes</taxon>
        <taxon>Pseudonocardiales</taxon>
        <taxon>Pseudonocardiaceae</taxon>
        <taxon>Actinokineospora</taxon>
    </lineage>
</organism>
<evidence type="ECO:0000313" key="6">
    <source>
        <dbReference type="EMBL" id="MFC7618686.1"/>
    </source>
</evidence>
<evidence type="ECO:0000256" key="1">
    <source>
        <dbReference type="ARBA" id="ARBA00023002"/>
    </source>
</evidence>
<evidence type="ECO:0000259" key="2">
    <source>
        <dbReference type="Pfam" id="PF01408"/>
    </source>
</evidence>
<dbReference type="InterPro" id="IPR050463">
    <property type="entry name" value="Gfo/Idh/MocA_oxidrdct_glycsds"/>
</dbReference>
<feature type="domain" description="GFO/IDH/MocA-like oxidoreductase" evidence="3">
    <location>
        <begin position="158"/>
        <end position="236"/>
    </location>
</feature>
<comment type="caution">
    <text evidence="6">The sequence shown here is derived from an EMBL/GenBank/DDBJ whole genome shotgun (WGS) entry which is preliminary data.</text>
</comment>
<dbReference type="Gene3D" id="3.40.50.720">
    <property type="entry name" value="NAD(P)-binding Rossmann-like Domain"/>
    <property type="match status" value="1"/>
</dbReference>
<gene>
    <name evidence="4" type="ORF">ACFQV2_01075</name>
    <name evidence="5" type="ORF">ACFQV2_01295</name>
    <name evidence="6" type="ORF">ACFQV2_40505</name>
</gene>
<dbReference type="InterPro" id="IPR055170">
    <property type="entry name" value="GFO_IDH_MocA-like_dom"/>
</dbReference>
<dbReference type="Pfam" id="PF22725">
    <property type="entry name" value="GFO_IDH_MocA_C3"/>
    <property type="match status" value="1"/>
</dbReference>
<reference evidence="7" key="2">
    <citation type="journal article" date="2019" name="Int. J. Syst. Evol. Microbiol.">
        <title>The Global Catalogue of Microorganisms (GCM) 10K type strain sequencing project: providing services to taxonomists for standard genome sequencing and annotation.</title>
        <authorList>
            <consortium name="The Broad Institute Genomics Platform"/>
            <consortium name="The Broad Institute Genome Sequencing Center for Infectious Disease"/>
            <person name="Wu L."/>
            <person name="Ma J."/>
        </authorList>
    </citation>
    <scope>NUCLEOTIDE SEQUENCE [LARGE SCALE GENOMIC DNA]</scope>
    <source>
        <strain evidence="7">JCM 17695</strain>
    </source>
</reference>
<dbReference type="SUPFAM" id="SSF55347">
    <property type="entry name" value="Glyceraldehyde-3-phosphate dehydrogenase-like, C-terminal domain"/>
    <property type="match status" value="1"/>
</dbReference>
<keyword evidence="1" id="KW-0560">Oxidoreductase</keyword>
<evidence type="ECO:0000313" key="4">
    <source>
        <dbReference type="EMBL" id="MFC7612467.1"/>
    </source>
</evidence>
<reference evidence="6" key="3">
    <citation type="submission" date="2024-09" db="EMBL/GenBank/DDBJ databases">
        <authorList>
            <person name="Sun Q."/>
            <person name="Mori K."/>
        </authorList>
    </citation>
    <scope>NUCLEOTIDE SEQUENCE</scope>
    <source>
        <strain evidence="6">JCM 17695</strain>
    </source>
</reference>
<accession>A0ABW2TZD2</accession>
<evidence type="ECO:0000313" key="7">
    <source>
        <dbReference type="Proteomes" id="UP001596512"/>
    </source>
</evidence>
<evidence type="ECO:0000259" key="3">
    <source>
        <dbReference type="Pfam" id="PF22725"/>
    </source>
</evidence>
<sequence>MGDVLRVGLVGAGPWGRRVHAPGLAEHPGVEFAGVWARRAEAAAGLGAPFFADYPALLSEVDAVAFAVPPAVQDAMALQAVELGKHVLLEKPVGTTPADAERLAGVIGDAGVVSLVNLVRRFAPETVEWLDDIHRHGGWAGGSARWLSGALLGGDYATSAWRVEGGALADIGPHVLDLLDAALGPVDAVLSAHRREPDLWHVVLGHASGATSTASLSMRLPMRPTITEVSVYGDAGYREVVGRATEAGTAFAAALDLFTELVREGTPEHDLDVRRGLHLSRLVAAVLAAV</sequence>
<evidence type="ECO:0000313" key="5">
    <source>
        <dbReference type="EMBL" id="MFC7612500.1"/>
    </source>
</evidence>
<dbReference type="InterPro" id="IPR000683">
    <property type="entry name" value="Gfo/Idh/MocA-like_OxRdtase_N"/>
</dbReference>
<dbReference type="Gene3D" id="3.30.360.10">
    <property type="entry name" value="Dihydrodipicolinate Reductase, domain 2"/>
    <property type="match status" value="1"/>
</dbReference>
<keyword evidence="7" id="KW-1185">Reference proteome</keyword>
<dbReference type="Pfam" id="PF01408">
    <property type="entry name" value="GFO_IDH_MocA"/>
    <property type="match status" value="1"/>
</dbReference>
<feature type="domain" description="Gfo/Idh/MocA-like oxidoreductase N-terminal" evidence="2">
    <location>
        <begin position="5"/>
        <end position="116"/>
    </location>
</feature>
<dbReference type="EMBL" id="JBHTEY010000004">
    <property type="protein sequence ID" value="MFC7618686.1"/>
    <property type="molecule type" value="Genomic_DNA"/>
</dbReference>
<name>A0ABW2TZD2_9PSEU</name>
<dbReference type="EMBL" id="JBHTEY010000004">
    <property type="protein sequence ID" value="MFC7612500.1"/>
    <property type="molecule type" value="Genomic_DNA"/>
</dbReference>
<protein>
    <submittedName>
        <fullName evidence="6">Gfo/Idh/MocA family protein</fullName>
    </submittedName>
</protein>
<reference evidence="6" key="1">
    <citation type="journal article" date="2014" name="Int. J. Syst. Evol. Microbiol.">
        <title>Complete genome of a new Firmicutes species belonging to the dominant human colonic microbiota ('Ruminococcus bicirculans') reveals two chromosomes and a selective capacity to utilize plant glucans.</title>
        <authorList>
            <consortium name="NISC Comparative Sequencing Program"/>
            <person name="Wegmann U."/>
            <person name="Louis P."/>
            <person name="Goesmann A."/>
            <person name="Henrissat B."/>
            <person name="Duncan S.H."/>
            <person name="Flint H.J."/>
        </authorList>
    </citation>
    <scope>NUCLEOTIDE SEQUENCE</scope>
    <source>
        <strain evidence="6">JCM 17695</strain>
    </source>
</reference>
<dbReference type="EMBL" id="JBHTEY010000003">
    <property type="protein sequence ID" value="MFC7612467.1"/>
    <property type="molecule type" value="Genomic_DNA"/>
</dbReference>
<dbReference type="PANTHER" id="PTHR43818">
    <property type="entry name" value="BCDNA.GH03377"/>
    <property type="match status" value="1"/>
</dbReference>
<dbReference type="SUPFAM" id="SSF51735">
    <property type="entry name" value="NAD(P)-binding Rossmann-fold domains"/>
    <property type="match status" value="1"/>
</dbReference>
<dbReference type="InterPro" id="IPR036291">
    <property type="entry name" value="NAD(P)-bd_dom_sf"/>
</dbReference>
<dbReference type="PANTHER" id="PTHR43818:SF11">
    <property type="entry name" value="BCDNA.GH03377"/>
    <property type="match status" value="1"/>
</dbReference>